<evidence type="ECO:0000313" key="4">
    <source>
        <dbReference type="RefSeq" id="XP_010269638.1"/>
    </source>
</evidence>
<feature type="transmembrane region" description="Helical" evidence="1">
    <location>
        <begin position="24"/>
        <end position="44"/>
    </location>
</feature>
<dbReference type="GeneID" id="104606237"/>
<reference evidence="4" key="1">
    <citation type="submission" date="2025-08" db="UniProtKB">
        <authorList>
            <consortium name="RefSeq"/>
        </authorList>
    </citation>
    <scope>IDENTIFICATION</scope>
</reference>
<evidence type="ECO:0000256" key="1">
    <source>
        <dbReference type="SAM" id="Phobius"/>
    </source>
</evidence>
<organism evidence="3 4">
    <name type="scientific">Nelumbo nucifera</name>
    <name type="common">Sacred lotus</name>
    <dbReference type="NCBI Taxonomy" id="4432"/>
    <lineage>
        <taxon>Eukaryota</taxon>
        <taxon>Viridiplantae</taxon>
        <taxon>Streptophyta</taxon>
        <taxon>Embryophyta</taxon>
        <taxon>Tracheophyta</taxon>
        <taxon>Spermatophyta</taxon>
        <taxon>Magnoliopsida</taxon>
        <taxon>Proteales</taxon>
        <taxon>Nelumbonaceae</taxon>
        <taxon>Nelumbo</taxon>
    </lineage>
</organism>
<keyword evidence="1" id="KW-0812">Transmembrane</keyword>
<dbReference type="eggNOG" id="ENOG502QSX5">
    <property type="taxonomic scope" value="Eukaryota"/>
</dbReference>
<dbReference type="PANTHER" id="PTHR46038:SF38">
    <property type="entry name" value="GLYCOSYLTRANSFERASE-RELATED"/>
    <property type="match status" value="1"/>
</dbReference>
<keyword evidence="1" id="KW-1133">Transmembrane helix</keyword>
<sequence length="378" mass="43397">MVIGSACENPSEMLPDSGSPVRRIITLSIIFAAVALPCLFIYNAQTYSYIDLSRSFGSFSYTINQVFSSSKVDTLYPDTKELSLESILKESAMEDKTVILTTLNEAWAAPGSMIDLFIESFRIGDNTSWLLNHLVIVALDRKAYSRCLAVHTHCFALVTEGVDFSGEAYFMTADYLKMMWRRTDFLRSVVEMGYNFVFTDADIMWFRNPFPRFHLDADFQIACDHFRGSSTDLNNSPNGGFKYVKSNNRTIEFYKFWYSSRWTYLGKNEQDVLNRIKYGPVIKSIGLKIKFLDTAYFGGFCEPSKDLNRVCTMHANCCFGLGNKLHDLRVMLDDWKIFFSSPASVKRPAGRSFWRVPQNCRHSFHPPKKNISHQERKD</sequence>
<dbReference type="OrthoDB" id="540503at2759"/>
<dbReference type="Proteomes" id="UP000189703">
    <property type="component" value="Unplaced"/>
</dbReference>
<dbReference type="InParanoid" id="A0A1U8B225"/>
<dbReference type="InterPro" id="IPR005069">
    <property type="entry name" value="Nucl-diP-sugar_transferase"/>
</dbReference>
<evidence type="ECO:0000313" key="3">
    <source>
        <dbReference type="Proteomes" id="UP000189703"/>
    </source>
</evidence>
<feature type="domain" description="Nucleotide-diphospho-sugar transferase" evidence="2">
    <location>
        <begin position="130"/>
        <end position="328"/>
    </location>
</feature>
<accession>A0A1U8B225</accession>
<dbReference type="PANTHER" id="PTHR46038">
    <property type="entry name" value="EXPRESSED PROTEIN-RELATED"/>
    <property type="match status" value="1"/>
</dbReference>
<dbReference type="OMA" id="QVAWDRR"/>
<dbReference type="KEGG" id="nnu:104606237"/>
<name>A0A1U8B225_NELNU</name>
<gene>
    <name evidence="4" type="primary">LOC104606237</name>
</gene>
<dbReference type="Pfam" id="PF03407">
    <property type="entry name" value="Nucleotid_trans"/>
    <property type="match status" value="1"/>
</dbReference>
<dbReference type="FunCoup" id="A0A1U8B225">
    <property type="interactions" value="491"/>
</dbReference>
<keyword evidence="3" id="KW-1185">Reference proteome</keyword>
<dbReference type="RefSeq" id="XP_010269638.1">
    <property type="nucleotide sequence ID" value="XM_010271336.1"/>
</dbReference>
<dbReference type="STRING" id="4432.A0A1U8B225"/>
<dbReference type="InterPro" id="IPR044821">
    <property type="entry name" value="At1g28695/At4g15970-like"/>
</dbReference>
<proteinExistence type="predicted"/>
<dbReference type="AlphaFoldDB" id="A0A1U8B225"/>
<evidence type="ECO:0000259" key="2">
    <source>
        <dbReference type="Pfam" id="PF03407"/>
    </source>
</evidence>
<protein>
    <submittedName>
        <fullName evidence="4">Uncharacterized protein At4g15970-like</fullName>
    </submittedName>
</protein>
<keyword evidence="1" id="KW-0472">Membrane</keyword>